<sequence>MHPVIAPSKEWRESLSEWDLLSIARTAMELYDNYGDVDDVLSSSQVETLERVRVLLDADE</sequence>
<dbReference type="AlphaFoldDB" id="A0A5R9DUJ3"/>
<keyword evidence="2" id="KW-1185">Reference proteome</keyword>
<name>A0A5R9DUJ3_9ACTN</name>
<evidence type="ECO:0000313" key="1">
    <source>
        <dbReference type="EMBL" id="TLQ39451.1"/>
    </source>
</evidence>
<accession>A0A5R9DUJ3</accession>
<gene>
    <name evidence="1" type="ORF">FEF34_39475</name>
</gene>
<reference evidence="1 2" key="1">
    <citation type="submission" date="2019-05" db="EMBL/GenBank/DDBJ databases">
        <title>Streptomyces marianii sp. nov., a novel marine actinomycete from southern coast of India.</title>
        <authorList>
            <person name="Iniyan A.M."/>
            <person name="Wink J."/>
            <person name="Ramprasad E."/>
            <person name="Ramana C.V."/>
            <person name="Bunk B."/>
            <person name="Sproer C."/>
            <person name="Joseph F.-J.R.S."/>
            <person name="Vincent S.G.P."/>
        </authorList>
    </citation>
    <scope>NUCLEOTIDE SEQUENCE [LARGE SCALE GENOMIC DNA]</scope>
    <source>
        <strain evidence="1 2">ICN19</strain>
    </source>
</reference>
<protein>
    <submittedName>
        <fullName evidence="1">Uncharacterized protein</fullName>
    </submittedName>
</protein>
<comment type="caution">
    <text evidence="1">The sequence shown here is derived from an EMBL/GenBank/DDBJ whole genome shotgun (WGS) entry which is preliminary data.</text>
</comment>
<dbReference type="RefSeq" id="WP_138058261.1">
    <property type="nucleotide sequence ID" value="NZ_VAWE01000002.1"/>
</dbReference>
<proteinExistence type="predicted"/>
<dbReference type="EMBL" id="VAWE01000002">
    <property type="protein sequence ID" value="TLQ39451.1"/>
    <property type="molecule type" value="Genomic_DNA"/>
</dbReference>
<dbReference type="OrthoDB" id="4556273at2"/>
<organism evidence="1 2">
    <name type="scientific">Streptomyces marianii</name>
    <dbReference type="NCBI Taxonomy" id="1817406"/>
    <lineage>
        <taxon>Bacteria</taxon>
        <taxon>Bacillati</taxon>
        <taxon>Actinomycetota</taxon>
        <taxon>Actinomycetes</taxon>
        <taxon>Kitasatosporales</taxon>
        <taxon>Streptomycetaceae</taxon>
        <taxon>Streptomyces</taxon>
    </lineage>
</organism>
<dbReference type="Proteomes" id="UP000305921">
    <property type="component" value="Unassembled WGS sequence"/>
</dbReference>
<evidence type="ECO:0000313" key="2">
    <source>
        <dbReference type="Proteomes" id="UP000305921"/>
    </source>
</evidence>